<dbReference type="AlphaFoldDB" id="A0A1E5VK46"/>
<feature type="region of interest" description="Disordered" evidence="1">
    <location>
        <begin position="1"/>
        <end position="29"/>
    </location>
</feature>
<sequence>MEHAGLERDRAEINSAPPPKRTDLTPREQWGAAKREFVRAAIADAEAYTEMTVDEVEKEYRRAGKLHRYDPDTEWMKHFARVARKHPPPEGLVPEMDDYLKLLEEDEAN</sequence>
<name>A0A1E5VK46_9POAL</name>
<dbReference type="Proteomes" id="UP000095767">
    <property type="component" value="Unassembled WGS sequence"/>
</dbReference>
<dbReference type="OrthoDB" id="690137at2759"/>
<keyword evidence="3" id="KW-1185">Reference proteome</keyword>
<reference evidence="2 3" key="1">
    <citation type="submission" date="2016-09" db="EMBL/GenBank/DDBJ databases">
        <title>The draft genome of Dichanthelium oligosanthes: A C3 panicoid grass species.</title>
        <authorList>
            <person name="Studer A.J."/>
            <person name="Schnable J.C."/>
            <person name="Brutnell T.P."/>
        </authorList>
    </citation>
    <scope>NUCLEOTIDE SEQUENCE [LARGE SCALE GENOMIC DNA]</scope>
    <source>
        <strain evidence="3">cv. Kellogg 1175</strain>
        <tissue evidence="2">Leaf</tissue>
    </source>
</reference>
<comment type="caution">
    <text evidence="2">The sequence shown here is derived from an EMBL/GenBank/DDBJ whole genome shotgun (WGS) entry which is preliminary data.</text>
</comment>
<organism evidence="2 3">
    <name type="scientific">Dichanthelium oligosanthes</name>
    <dbReference type="NCBI Taxonomy" id="888268"/>
    <lineage>
        <taxon>Eukaryota</taxon>
        <taxon>Viridiplantae</taxon>
        <taxon>Streptophyta</taxon>
        <taxon>Embryophyta</taxon>
        <taxon>Tracheophyta</taxon>
        <taxon>Spermatophyta</taxon>
        <taxon>Magnoliopsida</taxon>
        <taxon>Liliopsida</taxon>
        <taxon>Poales</taxon>
        <taxon>Poaceae</taxon>
        <taxon>PACMAD clade</taxon>
        <taxon>Panicoideae</taxon>
        <taxon>Panicodae</taxon>
        <taxon>Paniceae</taxon>
        <taxon>Dichantheliinae</taxon>
        <taxon>Dichanthelium</taxon>
    </lineage>
</organism>
<proteinExistence type="predicted"/>
<accession>A0A1E5VK46</accession>
<evidence type="ECO:0000313" key="2">
    <source>
        <dbReference type="EMBL" id="OEL25513.1"/>
    </source>
</evidence>
<gene>
    <name evidence="2" type="ORF">BAE44_0013463</name>
</gene>
<evidence type="ECO:0000256" key="1">
    <source>
        <dbReference type="SAM" id="MobiDB-lite"/>
    </source>
</evidence>
<feature type="compositionally biased region" description="Basic and acidic residues" evidence="1">
    <location>
        <begin position="1"/>
        <end position="12"/>
    </location>
</feature>
<evidence type="ECO:0000313" key="3">
    <source>
        <dbReference type="Proteomes" id="UP000095767"/>
    </source>
</evidence>
<dbReference type="EMBL" id="LWDX02037101">
    <property type="protein sequence ID" value="OEL25513.1"/>
    <property type="molecule type" value="Genomic_DNA"/>
</dbReference>
<protein>
    <submittedName>
        <fullName evidence="2">Uncharacterized protein</fullName>
    </submittedName>
</protein>